<feature type="region of interest" description="Disordered" evidence="1">
    <location>
        <begin position="33"/>
        <end position="79"/>
    </location>
</feature>
<evidence type="ECO:0000259" key="3">
    <source>
        <dbReference type="Pfam" id="PF02557"/>
    </source>
</evidence>
<dbReference type="InterPro" id="IPR009045">
    <property type="entry name" value="Zn_M74/Hedgehog-like"/>
</dbReference>
<dbReference type="Pfam" id="PF02557">
    <property type="entry name" value="VanY"/>
    <property type="match status" value="1"/>
</dbReference>
<keyword evidence="2" id="KW-0732">Signal</keyword>
<feature type="signal peptide" evidence="2">
    <location>
        <begin position="1"/>
        <end position="29"/>
    </location>
</feature>
<evidence type="ECO:0000313" key="4">
    <source>
        <dbReference type="EMBL" id="MBE1535572.1"/>
    </source>
</evidence>
<accession>A0ABR9JYB8</accession>
<comment type="caution">
    <text evidence="4">The sequence shown here is derived from an EMBL/GenBank/DDBJ whole genome shotgun (WGS) entry which is preliminary data.</text>
</comment>
<proteinExistence type="predicted"/>
<keyword evidence="5" id="KW-1185">Reference proteome</keyword>
<dbReference type="InterPro" id="IPR052179">
    <property type="entry name" value="DD-CPase-like"/>
</dbReference>
<name>A0ABR9JYB8_9ACTN</name>
<protein>
    <recommendedName>
        <fullName evidence="3">D-alanyl-D-alanine carboxypeptidase-like core domain-containing protein</fullName>
    </recommendedName>
</protein>
<feature type="compositionally biased region" description="Acidic residues" evidence="1">
    <location>
        <begin position="56"/>
        <end position="66"/>
    </location>
</feature>
<evidence type="ECO:0000256" key="2">
    <source>
        <dbReference type="SAM" id="SignalP"/>
    </source>
</evidence>
<dbReference type="Proteomes" id="UP000627838">
    <property type="component" value="Unassembled WGS sequence"/>
</dbReference>
<dbReference type="Gene3D" id="3.30.1380.10">
    <property type="match status" value="1"/>
</dbReference>
<feature type="compositionally biased region" description="Polar residues" evidence="1">
    <location>
        <begin position="42"/>
        <end position="52"/>
    </location>
</feature>
<dbReference type="RefSeq" id="WP_318784366.1">
    <property type="nucleotide sequence ID" value="NZ_JADBDZ010000001.1"/>
</dbReference>
<dbReference type="PANTHER" id="PTHR34385:SF1">
    <property type="entry name" value="PEPTIDOGLYCAN L-ALANYL-D-GLUTAMATE ENDOPEPTIDASE CWLK"/>
    <property type="match status" value="1"/>
</dbReference>
<dbReference type="PANTHER" id="PTHR34385">
    <property type="entry name" value="D-ALANYL-D-ALANINE CARBOXYPEPTIDASE"/>
    <property type="match status" value="1"/>
</dbReference>
<organism evidence="4 5">
    <name type="scientific">Actinomadura algeriensis</name>
    <dbReference type="NCBI Taxonomy" id="1679523"/>
    <lineage>
        <taxon>Bacteria</taxon>
        <taxon>Bacillati</taxon>
        <taxon>Actinomycetota</taxon>
        <taxon>Actinomycetes</taxon>
        <taxon>Streptosporangiales</taxon>
        <taxon>Thermomonosporaceae</taxon>
        <taxon>Actinomadura</taxon>
    </lineage>
</organism>
<dbReference type="InterPro" id="IPR003709">
    <property type="entry name" value="VanY-like_core_dom"/>
</dbReference>
<evidence type="ECO:0000313" key="5">
    <source>
        <dbReference type="Proteomes" id="UP000627838"/>
    </source>
</evidence>
<dbReference type="CDD" id="cd14814">
    <property type="entry name" value="Peptidase_M15"/>
    <property type="match status" value="1"/>
</dbReference>
<dbReference type="SUPFAM" id="SSF55166">
    <property type="entry name" value="Hedgehog/DD-peptidase"/>
    <property type="match status" value="1"/>
</dbReference>
<sequence>MISRHVKNVSAPLAGMVLAGVFACSVALASTDDPDPGGSGAATLSANHSGQSEEPAAAEEQDDAEDAPPVLPSDCKPEEAAELEYANGRIPDEDLCPLPQEDESLRADAAAAFYKLNAAYHEEFGEEMCVRSSYRGYEKQEELYESMPAGMAARPGNSKHGLGIAADLCGGVEDDESAEFAWLEDNAEEYGWIHPDWAYSNPYEPWHWEFDVGQDG</sequence>
<evidence type="ECO:0000256" key="1">
    <source>
        <dbReference type="SAM" id="MobiDB-lite"/>
    </source>
</evidence>
<feature type="domain" description="D-alanyl-D-alanine carboxypeptidase-like core" evidence="3">
    <location>
        <begin position="103"/>
        <end position="212"/>
    </location>
</feature>
<gene>
    <name evidence="4" type="ORF">H4W34_005405</name>
</gene>
<dbReference type="PROSITE" id="PS51257">
    <property type="entry name" value="PROKAR_LIPOPROTEIN"/>
    <property type="match status" value="1"/>
</dbReference>
<feature type="chain" id="PRO_5046344749" description="D-alanyl-D-alanine carboxypeptidase-like core domain-containing protein" evidence="2">
    <location>
        <begin position="30"/>
        <end position="216"/>
    </location>
</feature>
<reference evidence="4 5" key="1">
    <citation type="submission" date="2020-10" db="EMBL/GenBank/DDBJ databases">
        <title>Sequencing the genomes of 1000 actinobacteria strains.</title>
        <authorList>
            <person name="Klenk H.-P."/>
        </authorList>
    </citation>
    <scope>NUCLEOTIDE SEQUENCE [LARGE SCALE GENOMIC DNA]</scope>
    <source>
        <strain evidence="4 5">DSM 46744</strain>
    </source>
</reference>
<dbReference type="EMBL" id="JADBDZ010000001">
    <property type="protein sequence ID" value="MBE1535572.1"/>
    <property type="molecule type" value="Genomic_DNA"/>
</dbReference>